<keyword evidence="6" id="KW-0012">Acyltransferase</keyword>
<dbReference type="Pfam" id="PF03279">
    <property type="entry name" value="Lip_A_acyltrans"/>
    <property type="match status" value="1"/>
</dbReference>
<evidence type="ECO:0000256" key="4">
    <source>
        <dbReference type="ARBA" id="ARBA00022679"/>
    </source>
</evidence>
<dbReference type="RefSeq" id="WP_091394258.1">
    <property type="nucleotide sequence ID" value="NZ_BKAI01000004.1"/>
</dbReference>
<evidence type="ECO:0000256" key="6">
    <source>
        <dbReference type="ARBA" id="ARBA00023315"/>
    </source>
</evidence>
<evidence type="ECO:0000256" key="5">
    <source>
        <dbReference type="ARBA" id="ARBA00023136"/>
    </source>
</evidence>
<keyword evidence="3" id="KW-0997">Cell inner membrane</keyword>
<evidence type="ECO:0000256" key="3">
    <source>
        <dbReference type="ARBA" id="ARBA00022519"/>
    </source>
</evidence>
<dbReference type="InterPro" id="IPR004960">
    <property type="entry name" value="LipA_acyltrans"/>
</dbReference>
<keyword evidence="4 7" id="KW-0808">Transferase</keyword>
<dbReference type="PANTHER" id="PTHR30606">
    <property type="entry name" value="LIPID A BIOSYNTHESIS LAUROYL ACYLTRANSFERASE"/>
    <property type="match status" value="1"/>
</dbReference>
<keyword evidence="2" id="KW-1003">Cell membrane</keyword>
<dbReference type="OrthoDB" id="9801955at2"/>
<dbReference type="PIRSF" id="PIRSF026649">
    <property type="entry name" value="MsbB"/>
    <property type="match status" value="1"/>
</dbReference>
<protein>
    <submittedName>
        <fullName evidence="7">KDO2-lipid IV(A) lauroyltransferase</fullName>
    </submittedName>
</protein>
<evidence type="ECO:0000313" key="7">
    <source>
        <dbReference type="EMBL" id="SDJ79855.1"/>
    </source>
</evidence>
<dbReference type="Proteomes" id="UP000199580">
    <property type="component" value="Unassembled WGS sequence"/>
</dbReference>
<dbReference type="GO" id="GO:0005886">
    <property type="term" value="C:plasma membrane"/>
    <property type="evidence" value="ECO:0007669"/>
    <property type="project" value="UniProtKB-SubCell"/>
</dbReference>
<proteinExistence type="predicted"/>
<name>A0A1G8WQF8_9FLAO</name>
<dbReference type="GO" id="GO:0009247">
    <property type="term" value="P:glycolipid biosynthetic process"/>
    <property type="evidence" value="ECO:0007669"/>
    <property type="project" value="UniProtKB-ARBA"/>
</dbReference>
<keyword evidence="8" id="KW-1185">Reference proteome</keyword>
<evidence type="ECO:0000256" key="1">
    <source>
        <dbReference type="ARBA" id="ARBA00004533"/>
    </source>
</evidence>
<reference evidence="7 8" key="1">
    <citation type="submission" date="2016-10" db="EMBL/GenBank/DDBJ databases">
        <authorList>
            <person name="de Groot N.N."/>
        </authorList>
    </citation>
    <scope>NUCLEOTIDE SEQUENCE [LARGE SCALE GENOMIC DNA]</scope>
    <source>
        <strain evidence="7 8">CGMCC 1.10076</strain>
    </source>
</reference>
<dbReference type="AlphaFoldDB" id="A0A1G8WQF8"/>
<keyword evidence="5" id="KW-0472">Membrane</keyword>
<dbReference type="STRING" id="1128970.SAMN04487935_1891"/>
<evidence type="ECO:0000313" key="8">
    <source>
        <dbReference type="Proteomes" id="UP000199580"/>
    </source>
</evidence>
<dbReference type="CDD" id="cd07984">
    <property type="entry name" value="LPLAT_LABLAT-like"/>
    <property type="match status" value="1"/>
</dbReference>
<evidence type="ECO:0000256" key="2">
    <source>
        <dbReference type="ARBA" id="ARBA00022475"/>
    </source>
</evidence>
<sequence>MQFLLFLIVYPLLWCISILPFRLLYLLSDAVYVLVYYVVGYRKSTVRQNLKMAFPEKTTVERLRIEKDSYHHLCDMFLEMIKTLTISDKEISKRFTFSNLEVYTDLEKKGKSIALMLAHYASYEWVISMNHHIKFKGFAIYKRIANPHFDKLVRDIRSKFKATLITTKETIPVIQENQHNHVLGVYGFASDQSPKAAKAHHWTTFMGIKTPVHTGAEMLAKRFDMNVIFLRVKKVKRGYYEAGFELLAENSTAVPDYEITDHFLRLVEAQIHEFPAYYLWTHKRWKHTA</sequence>
<comment type="subcellular location">
    <subcellularLocation>
        <location evidence="1">Cell inner membrane</location>
    </subcellularLocation>
</comment>
<gene>
    <name evidence="7" type="ORF">SAMN04487935_1891</name>
</gene>
<accession>A0A1G8WQF8</accession>
<dbReference type="GO" id="GO:0016746">
    <property type="term" value="F:acyltransferase activity"/>
    <property type="evidence" value="ECO:0007669"/>
    <property type="project" value="UniProtKB-KW"/>
</dbReference>
<organism evidence="7 8">
    <name type="scientific">Flavobacterium noncentrifugens</name>
    <dbReference type="NCBI Taxonomy" id="1128970"/>
    <lineage>
        <taxon>Bacteria</taxon>
        <taxon>Pseudomonadati</taxon>
        <taxon>Bacteroidota</taxon>
        <taxon>Flavobacteriia</taxon>
        <taxon>Flavobacteriales</taxon>
        <taxon>Flavobacteriaceae</taxon>
        <taxon>Flavobacterium</taxon>
    </lineage>
</organism>
<dbReference type="EMBL" id="FNEZ01000002">
    <property type="protein sequence ID" value="SDJ79855.1"/>
    <property type="molecule type" value="Genomic_DNA"/>
</dbReference>
<dbReference type="PANTHER" id="PTHR30606:SF10">
    <property type="entry name" value="PHOSPHATIDYLINOSITOL MANNOSIDE ACYLTRANSFERASE"/>
    <property type="match status" value="1"/>
</dbReference>